<dbReference type="InterPro" id="IPR052899">
    <property type="entry name" value="Class-I_DAHP_synthase"/>
</dbReference>
<dbReference type="PROSITE" id="PS51168">
    <property type="entry name" value="CHORISMATE_MUT_2"/>
    <property type="match status" value="1"/>
</dbReference>
<dbReference type="InterPro" id="IPR006218">
    <property type="entry name" value="DAHP1/KDSA"/>
</dbReference>
<dbReference type="GO" id="GO:0008676">
    <property type="term" value="F:3-deoxy-8-phosphooctulonate synthase activity"/>
    <property type="evidence" value="ECO:0007669"/>
    <property type="project" value="UniProtKB-EC"/>
</dbReference>
<dbReference type="PANTHER" id="PTHR43018:SF2">
    <property type="entry name" value="PHOSPHO-2-DEHYDRO-3-DEOXYHEPTONATE ALDOLASE"/>
    <property type="match status" value="1"/>
</dbReference>
<dbReference type="EC" id="2.5.1.55" evidence="3"/>
<dbReference type="InterPro" id="IPR036263">
    <property type="entry name" value="Chorismate_II_sf"/>
</dbReference>
<protein>
    <submittedName>
        <fullName evidence="3">2-dehydro-3-deoxyphosphooctonate aldolase</fullName>
        <ecNumber evidence="3">2.5.1.55</ecNumber>
    </submittedName>
</protein>
<dbReference type="Gene3D" id="1.20.59.10">
    <property type="entry name" value="Chorismate mutase"/>
    <property type="match status" value="1"/>
</dbReference>
<keyword evidence="4" id="KW-1185">Reference proteome</keyword>
<proteinExistence type="predicted"/>
<dbReference type="NCBIfam" id="TIGR01361">
    <property type="entry name" value="DAHP_synth_Bsub"/>
    <property type="match status" value="1"/>
</dbReference>
<dbReference type="InterPro" id="IPR013785">
    <property type="entry name" value="Aldolase_TIM"/>
</dbReference>
<evidence type="ECO:0000313" key="3">
    <source>
        <dbReference type="EMBL" id="UYP47755.1"/>
    </source>
</evidence>
<dbReference type="Gene3D" id="3.20.20.70">
    <property type="entry name" value="Aldolase class I"/>
    <property type="match status" value="1"/>
</dbReference>
<dbReference type="InterPro" id="IPR006268">
    <property type="entry name" value="DAHP_syn_2"/>
</dbReference>
<name>A0ABY6HW49_9ARCH</name>
<accession>A0ABY6HW49</accession>
<gene>
    <name evidence="3" type="ORF">NEF87_004040</name>
</gene>
<feature type="domain" description="Chorismate mutase" evidence="2">
    <location>
        <begin position="273"/>
        <end position="364"/>
    </location>
</feature>
<dbReference type="InterPro" id="IPR002701">
    <property type="entry name" value="CM_II_prokaryot"/>
</dbReference>
<dbReference type="NCBIfam" id="NF009239">
    <property type="entry name" value="PRK12595.1"/>
    <property type="match status" value="1"/>
</dbReference>
<evidence type="ECO:0000313" key="4">
    <source>
        <dbReference type="Proteomes" id="UP001208689"/>
    </source>
</evidence>
<dbReference type="SUPFAM" id="SSF48600">
    <property type="entry name" value="Chorismate mutase II"/>
    <property type="match status" value="1"/>
</dbReference>
<dbReference type="Pfam" id="PF01817">
    <property type="entry name" value="CM_2"/>
    <property type="match status" value="1"/>
</dbReference>
<evidence type="ECO:0000259" key="2">
    <source>
        <dbReference type="PROSITE" id="PS51168"/>
    </source>
</evidence>
<dbReference type="NCBIfam" id="NF006421">
    <property type="entry name" value="PRK08673.1"/>
    <property type="match status" value="1"/>
</dbReference>
<dbReference type="Proteomes" id="UP001208689">
    <property type="component" value="Chromosome"/>
</dbReference>
<dbReference type="SMART" id="SM00830">
    <property type="entry name" value="CM_2"/>
    <property type="match status" value="1"/>
</dbReference>
<keyword evidence="1 3" id="KW-0808">Transferase</keyword>
<evidence type="ECO:0000256" key="1">
    <source>
        <dbReference type="ARBA" id="ARBA00022679"/>
    </source>
</evidence>
<organism evidence="3 4">
    <name type="scientific">Candidatus Lokiarchaeum ossiferum</name>
    <dbReference type="NCBI Taxonomy" id="2951803"/>
    <lineage>
        <taxon>Archaea</taxon>
        <taxon>Promethearchaeati</taxon>
        <taxon>Promethearchaeota</taxon>
        <taxon>Promethearchaeia</taxon>
        <taxon>Promethearchaeales</taxon>
        <taxon>Promethearchaeaceae</taxon>
        <taxon>Candidatus Lokiarchaeum</taxon>
    </lineage>
</organism>
<dbReference type="PANTHER" id="PTHR43018">
    <property type="entry name" value="PHOSPHO-2-DEHYDRO-3-DEOXYHEPTONATE ALDOLASE"/>
    <property type="match status" value="1"/>
</dbReference>
<dbReference type="EMBL" id="CP104013">
    <property type="protein sequence ID" value="UYP47755.1"/>
    <property type="molecule type" value="Genomic_DNA"/>
</dbReference>
<reference evidence="3" key="1">
    <citation type="submission" date="2022-09" db="EMBL/GenBank/DDBJ databases">
        <title>Actin cytoskeleton and complex cell architecture in an #Asgard archaeon.</title>
        <authorList>
            <person name="Ponce Toledo R.I."/>
            <person name="Schleper C."/>
            <person name="Rodrigues Oliveira T."/>
            <person name="Wollweber F."/>
            <person name="Xu J."/>
            <person name="Rittmann S."/>
            <person name="Klingl A."/>
            <person name="Pilhofer M."/>
        </authorList>
    </citation>
    <scope>NUCLEOTIDE SEQUENCE</scope>
    <source>
        <strain evidence="3">B-35</strain>
    </source>
</reference>
<sequence length="365" mass="41232">MSKIMRYSRDYKKKDTIITVKNVKIGGKFFAIAAGPCAVENRDQYFETAIAVKKSGANLIRGSAYKPRTSPYSFQGLGQEALTIIRDLGEELKIPTITEVMDPRDVKTTSQHADILQVGARNMQNFELLKELAKINNPIILKRGMSATIEEWLNSAEYLMTEGNENIILCERGIRTFETITRNTLDLSIIPLIKMRTHLPIIVDPSHATGNRELITPACKAAIASNSDGLIIEVHQNPEVAMSDGPQSLDIAQFSELINQIKPILEVERKIITGTTLNLSEIRHQISCVDEDIIDLLATRMSLVPSLIEFKRENQIPIYQPEREKEILTKYANLAQKYTLNPALVQKIFDLIITEMRELQKKERV</sequence>
<dbReference type="SUPFAM" id="SSF51569">
    <property type="entry name" value="Aldolase"/>
    <property type="match status" value="1"/>
</dbReference>
<dbReference type="Pfam" id="PF00793">
    <property type="entry name" value="DAHP_synth_1"/>
    <property type="match status" value="1"/>
</dbReference>
<dbReference type="InterPro" id="IPR036979">
    <property type="entry name" value="CM_dom_sf"/>
</dbReference>